<evidence type="ECO:0000313" key="2">
    <source>
        <dbReference type="Proteomes" id="UP001143364"/>
    </source>
</evidence>
<dbReference type="EMBL" id="BSFK01000005">
    <property type="protein sequence ID" value="GLK75918.1"/>
    <property type="molecule type" value="Genomic_DNA"/>
</dbReference>
<dbReference type="AlphaFoldDB" id="A0A9W6JGN3"/>
<dbReference type="RefSeq" id="WP_271203848.1">
    <property type="nucleotide sequence ID" value="NZ_BSFK01000005.1"/>
</dbReference>
<organism evidence="1 2">
    <name type="scientific">Methylopila jiangsuensis</name>
    <dbReference type="NCBI Taxonomy" id="586230"/>
    <lineage>
        <taxon>Bacteria</taxon>
        <taxon>Pseudomonadati</taxon>
        <taxon>Pseudomonadota</taxon>
        <taxon>Alphaproteobacteria</taxon>
        <taxon>Hyphomicrobiales</taxon>
        <taxon>Methylopilaceae</taxon>
        <taxon>Methylopila</taxon>
    </lineage>
</organism>
<reference evidence="1" key="1">
    <citation type="journal article" date="2014" name="Int. J. Syst. Evol. Microbiol.">
        <title>Complete genome sequence of Corynebacterium casei LMG S-19264T (=DSM 44701T), isolated from a smear-ripened cheese.</title>
        <authorList>
            <consortium name="US DOE Joint Genome Institute (JGI-PGF)"/>
            <person name="Walter F."/>
            <person name="Albersmeier A."/>
            <person name="Kalinowski J."/>
            <person name="Ruckert C."/>
        </authorList>
    </citation>
    <scope>NUCLEOTIDE SEQUENCE</scope>
    <source>
        <strain evidence="1">VKM B-2555</strain>
    </source>
</reference>
<evidence type="ECO:0000313" key="1">
    <source>
        <dbReference type="EMBL" id="GLK75918.1"/>
    </source>
</evidence>
<reference evidence="1" key="2">
    <citation type="submission" date="2023-01" db="EMBL/GenBank/DDBJ databases">
        <authorList>
            <person name="Sun Q."/>
            <person name="Evtushenko L."/>
        </authorList>
    </citation>
    <scope>NUCLEOTIDE SEQUENCE</scope>
    <source>
        <strain evidence="1">VKM B-2555</strain>
    </source>
</reference>
<keyword evidence="2" id="KW-1185">Reference proteome</keyword>
<proteinExistence type="predicted"/>
<protein>
    <submittedName>
        <fullName evidence="1">Uncharacterized protein</fullName>
    </submittedName>
</protein>
<dbReference type="Proteomes" id="UP001143364">
    <property type="component" value="Unassembled WGS sequence"/>
</dbReference>
<accession>A0A9W6JGN3</accession>
<gene>
    <name evidence="1" type="ORF">GCM10008171_11720</name>
</gene>
<sequence>MPPVALALEPLATVAIAASVGQTLDAMRAHLATSHPGTTAEALRLLRDRFPAVPLRLRILACEG</sequence>
<name>A0A9W6JGN3_9HYPH</name>
<comment type="caution">
    <text evidence="1">The sequence shown here is derived from an EMBL/GenBank/DDBJ whole genome shotgun (WGS) entry which is preliminary data.</text>
</comment>